<feature type="signal peptide" evidence="1">
    <location>
        <begin position="1"/>
        <end position="20"/>
    </location>
</feature>
<organism evidence="2 3">
    <name type="scientific">Dreissena polymorpha</name>
    <name type="common">Zebra mussel</name>
    <name type="synonym">Mytilus polymorpha</name>
    <dbReference type="NCBI Taxonomy" id="45954"/>
    <lineage>
        <taxon>Eukaryota</taxon>
        <taxon>Metazoa</taxon>
        <taxon>Spiralia</taxon>
        <taxon>Lophotrochozoa</taxon>
        <taxon>Mollusca</taxon>
        <taxon>Bivalvia</taxon>
        <taxon>Autobranchia</taxon>
        <taxon>Heteroconchia</taxon>
        <taxon>Euheterodonta</taxon>
        <taxon>Imparidentia</taxon>
        <taxon>Neoheterodontei</taxon>
        <taxon>Myida</taxon>
        <taxon>Dreissenoidea</taxon>
        <taxon>Dreissenidae</taxon>
        <taxon>Dreissena</taxon>
    </lineage>
</organism>
<dbReference type="Proteomes" id="UP000828390">
    <property type="component" value="Unassembled WGS sequence"/>
</dbReference>
<gene>
    <name evidence="2" type="ORF">DPMN_002818</name>
</gene>
<feature type="chain" id="PRO_5039401439" description="Secreted protein" evidence="1">
    <location>
        <begin position="21"/>
        <end position="129"/>
    </location>
</feature>
<proteinExistence type="predicted"/>
<reference evidence="2" key="1">
    <citation type="journal article" date="2019" name="bioRxiv">
        <title>The Genome of the Zebra Mussel, Dreissena polymorpha: A Resource for Invasive Species Research.</title>
        <authorList>
            <person name="McCartney M.A."/>
            <person name="Auch B."/>
            <person name="Kono T."/>
            <person name="Mallez S."/>
            <person name="Zhang Y."/>
            <person name="Obille A."/>
            <person name="Becker A."/>
            <person name="Abrahante J.E."/>
            <person name="Garbe J."/>
            <person name="Badalamenti J.P."/>
            <person name="Herman A."/>
            <person name="Mangelson H."/>
            <person name="Liachko I."/>
            <person name="Sullivan S."/>
            <person name="Sone E.D."/>
            <person name="Koren S."/>
            <person name="Silverstein K.A.T."/>
            <person name="Beckman K.B."/>
            <person name="Gohl D.M."/>
        </authorList>
    </citation>
    <scope>NUCLEOTIDE SEQUENCE</scope>
    <source>
        <strain evidence="2">Duluth1</strain>
        <tissue evidence="2">Whole animal</tissue>
    </source>
</reference>
<reference evidence="2" key="2">
    <citation type="submission" date="2020-11" db="EMBL/GenBank/DDBJ databases">
        <authorList>
            <person name="McCartney M.A."/>
            <person name="Auch B."/>
            <person name="Kono T."/>
            <person name="Mallez S."/>
            <person name="Becker A."/>
            <person name="Gohl D.M."/>
            <person name="Silverstein K.A.T."/>
            <person name="Koren S."/>
            <person name="Bechman K.B."/>
            <person name="Herman A."/>
            <person name="Abrahante J.E."/>
            <person name="Garbe J."/>
        </authorList>
    </citation>
    <scope>NUCLEOTIDE SEQUENCE</scope>
    <source>
        <strain evidence="2">Duluth1</strain>
        <tissue evidence="2">Whole animal</tissue>
    </source>
</reference>
<protein>
    <recommendedName>
        <fullName evidence="4">Secreted protein</fullName>
    </recommendedName>
</protein>
<dbReference type="AlphaFoldDB" id="A0A9D4MJU5"/>
<accession>A0A9D4MJU5</accession>
<sequence>MVQVQKYYLLLLMLRLPLMGYRQRWCKSRCQSRHPKPGHVSKQLLLNGVNRRLLLRRQVRIIREEHIEVSHRYRKSLNACSICSIRSFPLEQVVWNKYFMHSIELLLCDIKAETEVKKSPRLCDFEVLM</sequence>
<dbReference type="EMBL" id="JAIWYP010000001">
    <property type="protein sequence ID" value="KAH3878917.1"/>
    <property type="molecule type" value="Genomic_DNA"/>
</dbReference>
<keyword evidence="1" id="KW-0732">Signal</keyword>
<evidence type="ECO:0000313" key="3">
    <source>
        <dbReference type="Proteomes" id="UP000828390"/>
    </source>
</evidence>
<evidence type="ECO:0000256" key="1">
    <source>
        <dbReference type="SAM" id="SignalP"/>
    </source>
</evidence>
<comment type="caution">
    <text evidence="2">The sequence shown here is derived from an EMBL/GenBank/DDBJ whole genome shotgun (WGS) entry which is preliminary data.</text>
</comment>
<evidence type="ECO:0008006" key="4">
    <source>
        <dbReference type="Google" id="ProtNLM"/>
    </source>
</evidence>
<keyword evidence="3" id="KW-1185">Reference proteome</keyword>
<evidence type="ECO:0000313" key="2">
    <source>
        <dbReference type="EMBL" id="KAH3878917.1"/>
    </source>
</evidence>
<name>A0A9D4MJU5_DREPO</name>